<evidence type="ECO:0000313" key="2">
    <source>
        <dbReference type="Proteomes" id="UP001195483"/>
    </source>
</evidence>
<reference evidence="1" key="3">
    <citation type="submission" date="2023-05" db="EMBL/GenBank/DDBJ databases">
        <authorList>
            <person name="Smith C.H."/>
        </authorList>
    </citation>
    <scope>NUCLEOTIDE SEQUENCE</scope>
    <source>
        <strain evidence="1">CHS0354</strain>
        <tissue evidence="1">Mantle</tissue>
    </source>
</reference>
<keyword evidence="2" id="KW-1185">Reference proteome</keyword>
<organism evidence="1 2">
    <name type="scientific">Potamilus streckersoni</name>
    <dbReference type="NCBI Taxonomy" id="2493646"/>
    <lineage>
        <taxon>Eukaryota</taxon>
        <taxon>Metazoa</taxon>
        <taxon>Spiralia</taxon>
        <taxon>Lophotrochozoa</taxon>
        <taxon>Mollusca</taxon>
        <taxon>Bivalvia</taxon>
        <taxon>Autobranchia</taxon>
        <taxon>Heteroconchia</taxon>
        <taxon>Palaeoheterodonta</taxon>
        <taxon>Unionida</taxon>
        <taxon>Unionoidea</taxon>
        <taxon>Unionidae</taxon>
        <taxon>Ambleminae</taxon>
        <taxon>Lampsilini</taxon>
        <taxon>Potamilus</taxon>
    </lineage>
</organism>
<dbReference type="AlphaFoldDB" id="A0AAE0T9B4"/>
<proteinExistence type="predicted"/>
<evidence type="ECO:0000313" key="1">
    <source>
        <dbReference type="EMBL" id="KAK3606126.1"/>
    </source>
</evidence>
<name>A0AAE0T9B4_9BIVA</name>
<protein>
    <submittedName>
        <fullName evidence="1">Uncharacterized protein</fullName>
    </submittedName>
</protein>
<comment type="caution">
    <text evidence="1">The sequence shown here is derived from an EMBL/GenBank/DDBJ whole genome shotgun (WGS) entry which is preliminary data.</text>
</comment>
<reference evidence="1" key="2">
    <citation type="journal article" date="2021" name="Genome Biol. Evol.">
        <title>Developing a high-quality reference genome for a parasitic bivalve with doubly uniparental inheritance (Bivalvia: Unionida).</title>
        <authorList>
            <person name="Smith C.H."/>
        </authorList>
    </citation>
    <scope>NUCLEOTIDE SEQUENCE</scope>
    <source>
        <strain evidence="1">CHS0354</strain>
        <tissue evidence="1">Mantle</tissue>
    </source>
</reference>
<dbReference type="EMBL" id="JAEAOA010000675">
    <property type="protein sequence ID" value="KAK3606126.1"/>
    <property type="molecule type" value="Genomic_DNA"/>
</dbReference>
<dbReference type="Proteomes" id="UP001195483">
    <property type="component" value="Unassembled WGS sequence"/>
</dbReference>
<gene>
    <name evidence="1" type="ORF">CHS0354_010755</name>
</gene>
<reference evidence="1" key="1">
    <citation type="journal article" date="2021" name="Genome Biol. Evol.">
        <title>A High-Quality Reference Genome for a Parasitic Bivalve with Doubly Uniparental Inheritance (Bivalvia: Unionida).</title>
        <authorList>
            <person name="Smith C.H."/>
        </authorList>
    </citation>
    <scope>NUCLEOTIDE SEQUENCE</scope>
    <source>
        <strain evidence="1">CHS0354</strain>
    </source>
</reference>
<accession>A0AAE0T9B4</accession>
<sequence>MTKNDLEKVIDMKHLDLTQFAIDSGTLKPWKPTSKEVTKGLYQIRKRIGWHTYLDEVIMLDRLAVRSEQNVRQILDIELRLRKAYSFDHIEPLRLTTLGDLVTFSKE</sequence>